<gene>
    <name evidence="2" type="ORF">A3A43_02180</name>
</gene>
<evidence type="ECO:0000313" key="2">
    <source>
        <dbReference type="EMBL" id="OGZ01819.1"/>
    </source>
</evidence>
<dbReference type="InterPro" id="IPR003768">
    <property type="entry name" value="ScpA"/>
</dbReference>
<dbReference type="Gene3D" id="1.10.10.580">
    <property type="entry name" value="Structural maintenance of chromosome 1. Chain E"/>
    <property type="match status" value="1"/>
</dbReference>
<dbReference type="EMBL" id="MHLC01000003">
    <property type="protein sequence ID" value="OGZ01819.1"/>
    <property type="molecule type" value="Genomic_DNA"/>
</dbReference>
<sequence>MTYELNLKEFRGPLDALLELIEARKMEITGISLAEVTDDFLKYLQTLTGKGKEIESHEASHMRLVADFIVVASRLLLIKSKSLLPDLALTKEEEAEIKDLEVRLRLYRELRPAMKILNKLWRDGSREFSRPYFLSIVQAFIPSSAAGGASDMRVFYPGESITGDALRVALAKTFLSFEALAHENRVIRETIISLEETMREVLERLAGLPEASFRGLSKDKTRSQIVIAFIAILHLAKEELIFLEQKEHLSDIIIKKSDAKHAN</sequence>
<proteinExistence type="predicted"/>
<dbReference type="Proteomes" id="UP000178495">
    <property type="component" value="Unassembled WGS sequence"/>
</dbReference>
<evidence type="ECO:0000256" key="1">
    <source>
        <dbReference type="ARBA" id="ARBA00044777"/>
    </source>
</evidence>
<comment type="caution">
    <text evidence="2">The sequence shown here is derived from an EMBL/GenBank/DDBJ whole genome shotgun (WGS) entry which is preliminary data.</text>
</comment>
<protein>
    <recommendedName>
        <fullName evidence="1">Segregation and condensation protein A</fullName>
    </recommendedName>
</protein>
<dbReference type="PANTHER" id="PTHR33969:SF2">
    <property type="entry name" value="SEGREGATION AND CONDENSATION PROTEIN A"/>
    <property type="match status" value="1"/>
</dbReference>
<dbReference type="Gene3D" id="6.10.250.2410">
    <property type="match status" value="1"/>
</dbReference>
<dbReference type="AlphaFoldDB" id="A0A1G2CKE2"/>
<dbReference type="STRING" id="1798652.A3A43_02180"/>
<accession>A0A1G2CKE2</accession>
<name>A0A1G2CKE2_9BACT</name>
<reference evidence="2 3" key="1">
    <citation type="journal article" date="2016" name="Nat. Commun.">
        <title>Thousands of microbial genomes shed light on interconnected biogeochemical processes in an aquifer system.</title>
        <authorList>
            <person name="Anantharaman K."/>
            <person name="Brown C.T."/>
            <person name="Hug L.A."/>
            <person name="Sharon I."/>
            <person name="Castelle C.J."/>
            <person name="Probst A.J."/>
            <person name="Thomas B.C."/>
            <person name="Singh A."/>
            <person name="Wilkins M.J."/>
            <person name="Karaoz U."/>
            <person name="Brodie E.L."/>
            <person name="Williams K.H."/>
            <person name="Hubbard S.S."/>
            <person name="Banfield J.F."/>
        </authorList>
    </citation>
    <scope>NUCLEOTIDE SEQUENCE [LARGE SCALE GENOMIC DNA]</scope>
</reference>
<dbReference type="InterPro" id="IPR023093">
    <property type="entry name" value="ScpA-like_C"/>
</dbReference>
<dbReference type="PANTHER" id="PTHR33969">
    <property type="entry name" value="SEGREGATION AND CONDENSATION PROTEIN A"/>
    <property type="match status" value="1"/>
</dbReference>
<organism evidence="2 3">
    <name type="scientific">Candidatus Liptonbacteria bacterium RIFCSPLOWO2_01_FULL_56_20</name>
    <dbReference type="NCBI Taxonomy" id="1798652"/>
    <lineage>
        <taxon>Bacteria</taxon>
        <taxon>Candidatus Liptoniibacteriota</taxon>
    </lineage>
</organism>
<evidence type="ECO:0000313" key="3">
    <source>
        <dbReference type="Proteomes" id="UP000178495"/>
    </source>
</evidence>
<dbReference type="Pfam" id="PF02616">
    <property type="entry name" value="SMC_ScpA"/>
    <property type="match status" value="1"/>
</dbReference>